<dbReference type="PANTHER" id="PTHR30511:SF3">
    <property type="entry name" value="LYSINE RACEMASE"/>
    <property type="match status" value="1"/>
</dbReference>
<keyword evidence="2" id="KW-0663">Pyridoxal phosphate</keyword>
<dbReference type="RefSeq" id="WP_163963325.1">
    <property type="nucleotide sequence ID" value="NZ_JAAGNX010000001.1"/>
</dbReference>
<dbReference type="GO" id="GO:0030170">
    <property type="term" value="F:pyridoxal phosphate binding"/>
    <property type="evidence" value="ECO:0007669"/>
    <property type="project" value="TreeGrafter"/>
</dbReference>
<evidence type="ECO:0000259" key="4">
    <source>
        <dbReference type="Pfam" id="PF01168"/>
    </source>
</evidence>
<proteinExistence type="predicted"/>
<dbReference type="EMBL" id="JAAGNX010000001">
    <property type="protein sequence ID" value="NDV61601.1"/>
    <property type="molecule type" value="Genomic_DNA"/>
</dbReference>
<dbReference type="Proteomes" id="UP000478417">
    <property type="component" value="Unassembled WGS sequence"/>
</dbReference>
<dbReference type="Pfam" id="PF01168">
    <property type="entry name" value="Ala_racemase_N"/>
    <property type="match status" value="1"/>
</dbReference>
<evidence type="ECO:0000313" key="5">
    <source>
        <dbReference type="EMBL" id="NDV61601.1"/>
    </source>
</evidence>
<dbReference type="AlphaFoldDB" id="A0A6B2LY96"/>
<dbReference type="InterPro" id="IPR029066">
    <property type="entry name" value="PLP-binding_barrel"/>
</dbReference>
<protein>
    <submittedName>
        <fullName evidence="5">Alanine/ornithine racemase family PLP-dependent enzyme</fullName>
    </submittedName>
</protein>
<reference evidence="5 6" key="1">
    <citation type="submission" date="2020-02" db="EMBL/GenBank/DDBJ databases">
        <title>Albibacoteraceae fam. nov., the first described family within the subdivision 4 Verrucomicrobia.</title>
        <authorList>
            <person name="Xi F."/>
        </authorList>
    </citation>
    <scope>NUCLEOTIDE SEQUENCE [LARGE SCALE GENOMIC DNA]</scope>
    <source>
        <strain evidence="5 6">CK1056</strain>
    </source>
</reference>
<dbReference type="InterPro" id="IPR001608">
    <property type="entry name" value="Ala_racemase_N"/>
</dbReference>
<feature type="domain" description="Alanine racemase N-terminal" evidence="4">
    <location>
        <begin position="8"/>
        <end position="224"/>
    </location>
</feature>
<gene>
    <name evidence="5" type="ORF">G0Q06_03980</name>
</gene>
<comment type="caution">
    <text evidence="5">The sequence shown here is derived from an EMBL/GenBank/DDBJ whole genome shotgun (WGS) entry which is preliminary data.</text>
</comment>
<evidence type="ECO:0000313" key="6">
    <source>
        <dbReference type="Proteomes" id="UP000478417"/>
    </source>
</evidence>
<dbReference type="SUPFAM" id="SSF51419">
    <property type="entry name" value="PLP-binding barrel"/>
    <property type="match status" value="1"/>
</dbReference>
<evidence type="ECO:0000256" key="1">
    <source>
        <dbReference type="ARBA" id="ARBA00001933"/>
    </source>
</evidence>
<dbReference type="GO" id="GO:0005829">
    <property type="term" value="C:cytosol"/>
    <property type="evidence" value="ECO:0007669"/>
    <property type="project" value="TreeGrafter"/>
</dbReference>
<sequence>MTAPRLQIDLNKIYHNAETLVARLSKRGISVTGVTKASMGLPEIANVWLQAGVSGLGDSRIQNLDTLRRASIVAPMVLVRSPMLSQVDQVVALTDVSLNSEVEVIRKLSAAANTINRIHGIVLMVELGDLREGIMPELLEATVAEVLRLPSLVLEGIGTNLACRCGVSPDDRNMAELSSLADSLEATFGISINTVSGGNSANLDWALNCADTGRINNLRLGEALLLGCEPLHRQAIKGLHTDAVTLFAEVIESKEKPSKPWGEIAQSAFGAVPQSNDTGSIKQSILAIGRQDIDPCGLTPPSGIVILGASSDHLVVDSGNYSHQLAVGAEIPFQLNYSALLRAMTSPYVTKDIMRTPMTRHLAENAQSSCA</sequence>
<dbReference type="GO" id="GO:0008784">
    <property type="term" value="F:alanine racemase activity"/>
    <property type="evidence" value="ECO:0007669"/>
    <property type="project" value="TreeGrafter"/>
</dbReference>
<dbReference type="PANTHER" id="PTHR30511">
    <property type="entry name" value="ALANINE RACEMASE"/>
    <property type="match status" value="1"/>
</dbReference>
<name>A0A6B2LY96_9BACT</name>
<dbReference type="InterPro" id="IPR000821">
    <property type="entry name" value="Ala_racemase"/>
</dbReference>
<evidence type="ECO:0000256" key="2">
    <source>
        <dbReference type="ARBA" id="ARBA00022898"/>
    </source>
</evidence>
<keyword evidence="6" id="KW-1185">Reference proteome</keyword>
<keyword evidence="3" id="KW-0413">Isomerase</keyword>
<organism evidence="5 6">
    <name type="scientific">Oceanipulchritudo coccoides</name>
    <dbReference type="NCBI Taxonomy" id="2706888"/>
    <lineage>
        <taxon>Bacteria</taxon>
        <taxon>Pseudomonadati</taxon>
        <taxon>Verrucomicrobiota</taxon>
        <taxon>Opitutia</taxon>
        <taxon>Puniceicoccales</taxon>
        <taxon>Oceanipulchritudinaceae</taxon>
        <taxon>Oceanipulchritudo</taxon>
    </lineage>
</organism>
<dbReference type="Gene3D" id="3.20.20.10">
    <property type="entry name" value="Alanine racemase"/>
    <property type="match status" value="1"/>
</dbReference>
<evidence type="ECO:0000256" key="3">
    <source>
        <dbReference type="ARBA" id="ARBA00023235"/>
    </source>
</evidence>
<accession>A0A6B2LY96</accession>
<comment type="cofactor">
    <cofactor evidence="1">
        <name>pyridoxal 5'-phosphate</name>
        <dbReference type="ChEBI" id="CHEBI:597326"/>
    </cofactor>
</comment>
<dbReference type="CDD" id="cd06815">
    <property type="entry name" value="PLPDE_III_AR_like_1"/>
    <property type="match status" value="1"/>
</dbReference>